<sequence>MSTDQIETKTRSRPVSQLLAEEKKRITPKRPRDYVAWAAAIAIVVGLVSTAVTNENYRWPVVFSYFTTQSILNGLLVTLVLTAVSMALSTLLGLLLAVMCMSQQRPVSGLAQLYITFFRGTPVLVQLIFWFNIAALYPHLSIGIPFTHISTPVNVNAIMTPMTAAVVGLTLNQAAYMSEIIRGGFASVSRGQHEAAESLGMSGFTKLRHVIIPQTMPAVIPATGNQVIGMLKETSLVSVLGVADLLNSAQSIYARNYQTIPLLIVASLWYLIMTLVLSVPQSMIERRFSRSTRAQLTPAAASAEPGAGQPVPTTRESLL</sequence>
<proteinExistence type="inferred from homology"/>
<keyword evidence="5" id="KW-0029">Amino-acid transport</keyword>
<comment type="similarity">
    <text evidence="8">Belongs to the binding-protein-dependent transport system permease family.</text>
</comment>
<keyword evidence="4 8" id="KW-0812">Transmembrane</keyword>
<comment type="subcellular location">
    <subcellularLocation>
        <location evidence="1 8">Cell membrane</location>
        <topology evidence="1 8">Multi-pass membrane protein</topology>
    </subcellularLocation>
</comment>
<protein>
    <submittedName>
        <fullName evidence="9">Polar amino acid ABC transporter, inner membrane subunit</fullName>
    </submittedName>
</protein>
<dbReference type="EMBL" id="CP016438">
    <property type="protein sequence ID" value="ANS63637.1"/>
    <property type="molecule type" value="Genomic_DNA"/>
</dbReference>
<dbReference type="GO" id="GO:0043190">
    <property type="term" value="C:ATP-binding cassette (ABC) transporter complex"/>
    <property type="evidence" value="ECO:0007669"/>
    <property type="project" value="InterPro"/>
</dbReference>
<keyword evidence="2 8" id="KW-0813">Transport</keyword>
<feature type="transmembrane region" description="Helical" evidence="8">
    <location>
        <begin position="34"/>
        <end position="52"/>
    </location>
</feature>
<dbReference type="Pfam" id="PF00528">
    <property type="entry name" value="BPD_transp_1"/>
    <property type="match status" value="1"/>
</dbReference>
<dbReference type="Gene3D" id="1.10.3720.10">
    <property type="entry name" value="MetI-like"/>
    <property type="match status" value="1"/>
</dbReference>
<accession>A0A1B1M5B0</accession>
<dbReference type="FunFam" id="1.10.3720.10:FF:000006">
    <property type="entry name" value="Glutamate/aspartate ABC transporter, permease protein GltK"/>
    <property type="match status" value="1"/>
</dbReference>
<dbReference type="InterPro" id="IPR035906">
    <property type="entry name" value="MetI-like_sf"/>
</dbReference>
<feature type="transmembrane region" description="Helical" evidence="8">
    <location>
        <begin position="72"/>
        <end position="101"/>
    </location>
</feature>
<dbReference type="CDD" id="cd06261">
    <property type="entry name" value="TM_PBP2"/>
    <property type="match status" value="1"/>
</dbReference>
<name>A0A1B1M5B0_STRLN</name>
<dbReference type="PROSITE" id="PS50928">
    <property type="entry name" value="ABC_TM1"/>
    <property type="match status" value="1"/>
</dbReference>
<evidence type="ECO:0000256" key="1">
    <source>
        <dbReference type="ARBA" id="ARBA00004651"/>
    </source>
</evidence>
<keyword evidence="6 8" id="KW-1133">Transmembrane helix</keyword>
<dbReference type="RefSeq" id="WP_211292754.1">
    <property type="nucleotide sequence ID" value="NZ_CP016438.1"/>
</dbReference>
<dbReference type="GO" id="GO:0022857">
    <property type="term" value="F:transmembrane transporter activity"/>
    <property type="evidence" value="ECO:0007669"/>
    <property type="project" value="InterPro"/>
</dbReference>
<dbReference type="NCBIfam" id="TIGR01726">
    <property type="entry name" value="HEQRo_perm_3TM"/>
    <property type="match status" value="1"/>
</dbReference>
<evidence type="ECO:0000256" key="6">
    <source>
        <dbReference type="ARBA" id="ARBA00022989"/>
    </source>
</evidence>
<evidence type="ECO:0000256" key="7">
    <source>
        <dbReference type="ARBA" id="ARBA00023136"/>
    </source>
</evidence>
<keyword evidence="3" id="KW-1003">Cell membrane</keyword>
<keyword evidence="7 8" id="KW-0472">Membrane</keyword>
<dbReference type="InterPro" id="IPR010065">
    <property type="entry name" value="AA_ABC_transptr_permease_3TM"/>
</dbReference>
<evidence type="ECO:0000256" key="2">
    <source>
        <dbReference type="ARBA" id="ARBA00022448"/>
    </source>
</evidence>
<dbReference type="PANTHER" id="PTHR30614">
    <property type="entry name" value="MEMBRANE COMPONENT OF AMINO ACID ABC TRANSPORTER"/>
    <property type="match status" value="1"/>
</dbReference>
<evidence type="ECO:0000256" key="8">
    <source>
        <dbReference type="RuleBase" id="RU363032"/>
    </source>
</evidence>
<dbReference type="GO" id="GO:0006865">
    <property type="term" value="P:amino acid transport"/>
    <property type="evidence" value="ECO:0007669"/>
    <property type="project" value="UniProtKB-KW"/>
</dbReference>
<evidence type="ECO:0000313" key="9">
    <source>
        <dbReference type="EMBL" id="ANS63637.1"/>
    </source>
</evidence>
<feature type="transmembrane region" description="Helical" evidence="8">
    <location>
        <begin position="153"/>
        <end position="172"/>
    </location>
</feature>
<dbReference type="InterPro" id="IPR000515">
    <property type="entry name" value="MetI-like"/>
</dbReference>
<dbReference type="AlphaFoldDB" id="A0A1B1M5B0"/>
<organism evidence="9 10">
    <name type="scientific">Streptomyces lincolnensis</name>
    <dbReference type="NCBI Taxonomy" id="1915"/>
    <lineage>
        <taxon>Bacteria</taxon>
        <taxon>Bacillati</taxon>
        <taxon>Actinomycetota</taxon>
        <taxon>Actinomycetes</taxon>
        <taxon>Kitasatosporales</taxon>
        <taxon>Streptomycetaceae</taxon>
        <taxon>Streptomyces</taxon>
    </lineage>
</organism>
<dbReference type="STRING" id="1915.SLINC_1413"/>
<dbReference type="PANTHER" id="PTHR30614:SF0">
    <property type="entry name" value="L-CYSTINE TRANSPORT SYSTEM PERMEASE PROTEIN TCYL"/>
    <property type="match status" value="1"/>
</dbReference>
<dbReference type="SUPFAM" id="SSF161098">
    <property type="entry name" value="MetI-like"/>
    <property type="match status" value="1"/>
</dbReference>
<keyword evidence="10" id="KW-1185">Reference proteome</keyword>
<dbReference type="PATRIC" id="fig|1915.4.peg.1615"/>
<evidence type="ECO:0000256" key="5">
    <source>
        <dbReference type="ARBA" id="ARBA00022970"/>
    </source>
</evidence>
<reference evidence="9 10" key="1">
    <citation type="submission" date="2016-07" db="EMBL/GenBank/DDBJ databases">
        <title>Enhancement of antibiotic productionsby engineered nitrateutilization in actinobacteria.</title>
        <authorList>
            <person name="Meng S.C."/>
        </authorList>
    </citation>
    <scope>NUCLEOTIDE SEQUENCE [LARGE SCALE GENOMIC DNA]</scope>
    <source>
        <strain evidence="9 10">NRRL 2936</strain>
    </source>
</reference>
<evidence type="ECO:0000256" key="3">
    <source>
        <dbReference type="ARBA" id="ARBA00022475"/>
    </source>
</evidence>
<gene>
    <name evidence="9" type="ORF">SLINC_1413</name>
</gene>
<dbReference type="InterPro" id="IPR043429">
    <property type="entry name" value="ArtM/GltK/GlnP/TcyL/YhdX-like"/>
</dbReference>
<dbReference type="Proteomes" id="UP000092598">
    <property type="component" value="Chromosome"/>
</dbReference>
<evidence type="ECO:0000256" key="4">
    <source>
        <dbReference type="ARBA" id="ARBA00022692"/>
    </source>
</evidence>
<dbReference type="KEGG" id="sls:SLINC_1413"/>
<feature type="transmembrane region" description="Helical" evidence="8">
    <location>
        <begin position="113"/>
        <end position="133"/>
    </location>
</feature>
<evidence type="ECO:0000313" key="10">
    <source>
        <dbReference type="Proteomes" id="UP000092598"/>
    </source>
</evidence>
<feature type="transmembrane region" description="Helical" evidence="8">
    <location>
        <begin position="260"/>
        <end position="280"/>
    </location>
</feature>